<sequence>MMKLWDNLAPWGAYERGSKTCMDTLTQVKAPDKTYLEAMKAIVLEVDMELARIVEPKAWSRRGKGKLRPRLNADKGGRVDIKIPRGEPSVVLRKKREWDEEMPLGQAVKKINLGSDKEEITQVTGQLQSTIQPLGNIKKKVTKHVANKGKSKKNRIRAVAGTWGGGFTYEIGLALVDEQQDDTTDYKEI</sequence>
<accession>A0A6A1WCH1</accession>
<proteinExistence type="predicted"/>
<dbReference type="AlphaFoldDB" id="A0A6A1WCH1"/>
<keyword evidence="2" id="KW-1185">Reference proteome</keyword>
<reference evidence="1 2" key="1">
    <citation type="journal article" date="2019" name="Plant Biotechnol. J.">
        <title>The red bayberry genome and genetic basis of sex determination.</title>
        <authorList>
            <person name="Jia H.M."/>
            <person name="Jia H.J."/>
            <person name="Cai Q.L."/>
            <person name="Wang Y."/>
            <person name="Zhao H.B."/>
            <person name="Yang W.F."/>
            <person name="Wang G.Y."/>
            <person name="Li Y.H."/>
            <person name="Zhan D.L."/>
            <person name="Shen Y.T."/>
            <person name="Niu Q.F."/>
            <person name="Chang L."/>
            <person name="Qiu J."/>
            <person name="Zhao L."/>
            <person name="Xie H.B."/>
            <person name="Fu W.Y."/>
            <person name="Jin J."/>
            <person name="Li X.W."/>
            <person name="Jiao Y."/>
            <person name="Zhou C.C."/>
            <person name="Tu T."/>
            <person name="Chai C.Y."/>
            <person name="Gao J.L."/>
            <person name="Fan L.J."/>
            <person name="van de Weg E."/>
            <person name="Wang J.Y."/>
            <person name="Gao Z.S."/>
        </authorList>
    </citation>
    <scope>NUCLEOTIDE SEQUENCE [LARGE SCALE GENOMIC DNA]</scope>
    <source>
        <tissue evidence="1">Leaves</tissue>
    </source>
</reference>
<dbReference type="Proteomes" id="UP000516437">
    <property type="component" value="Chromosome 2"/>
</dbReference>
<gene>
    <name evidence="1" type="ORF">CJ030_MR2G020053</name>
</gene>
<protein>
    <submittedName>
        <fullName evidence="1">Uncharacterized protein</fullName>
    </submittedName>
</protein>
<evidence type="ECO:0000313" key="1">
    <source>
        <dbReference type="EMBL" id="KAB1223002.1"/>
    </source>
</evidence>
<dbReference type="EMBL" id="RXIC02000020">
    <property type="protein sequence ID" value="KAB1223002.1"/>
    <property type="molecule type" value="Genomic_DNA"/>
</dbReference>
<evidence type="ECO:0000313" key="2">
    <source>
        <dbReference type="Proteomes" id="UP000516437"/>
    </source>
</evidence>
<organism evidence="1 2">
    <name type="scientific">Morella rubra</name>
    <name type="common">Chinese bayberry</name>
    <dbReference type="NCBI Taxonomy" id="262757"/>
    <lineage>
        <taxon>Eukaryota</taxon>
        <taxon>Viridiplantae</taxon>
        <taxon>Streptophyta</taxon>
        <taxon>Embryophyta</taxon>
        <taxon>Tracheophyta</taxon>
        <taxon>Spermatophyta</taxon>
        <taxon>Magnoliopsida</taxon>
        <taxon>eudicotyledons</taxon>
        <taxon>Gunneridae</taxon>
        <taxon>Pentapetalae</taxon>
        <taxon>rosids</taxon>
        <taxon>fabids</taxon>
        <taxon>Fagales</taxon>
        <taxon>Myricaceae</taxon>
        <taxon>Morella</taxon>
    </lineage>
</organism>
<comment type="caution">
    <text evidence="1">The sequence shown here is derived from an EMBL/GenBank/DDBJ whole genome shotgun (WGS) entry which is preliminary data.</text>
</comment>
<name>A0A6A1WCH1_9ROSI</name>